<dbReference type="AlphaFoldDB" id="A0A397T6C3"/>
<feature type="transmembrane region" description="Helical" evidence="1">
    <location>
        <begin position="20"/>
        <end position="44"/>
    </location>
</feature>
<gene>
    <name evidence="2" type="ORF">C1645_761571</name>
</gene>
<keyword evidence="3" id="KW-1185">Reference proteome</keyword>
<comment type="caution">
    <text evidence="2">The sequence shown here is derived from an EMBL/GenBank/DDBJ whole genome shotgun (WGS) entry which is preliminary data.</text>
</comment>
<feature type="transmembrane region" description="Helical" evidence="1">
    <location>
        <begin position="155"/>
        <end position="181"/>
    </location>
</feature>
<keyword evidence="1" id="KW-0472">Membrane</keyword>
<dbReference type="EMBL" id="QKYT01000096">
    <property type="protein sequence ID" value="RIA93808.1"/>
    <property type="molecule type" value="Genomic_DNA"/>
</dbReference>
<keyword evidence="1" id="KW-1133">Transmembrane helix</keyword>
<feature type="transmembrane region" description="Helical" evidence="1">
    <location>
        <begin position="224"/>
        <end position="247"/>
    </location>
</feature>
<evidence type="ECO:0000313" key="3">
    <source>
        <dbReference type="Proteomes" id="UP000265703"/>
    </source>
</evidence>
<feature type="transmembrane region" description="Helical" evidence="1">
    <location>
        <begin position="50"/>
        <end position="70"/>
    </location>
</feature>
<accession>A0A397T6C3</accession>
<sequence length="257" mass="29183">MPQNDLVSSTGEISDKKYTIPVGIVFFLLGFISFVQGIIAITFGSLFNSFSLSTFGISSIGQIIIIYYIYHQIVTEHYVRKLDDAATETTPILGTGNNINSRRVTEKKIAVTGMFIYALLAGIIAVSLFYINKRLNNNPNNPTEPPGDDSKKRPFVYILVFSIYAIHPFFILTPIAWYFSTSKTTICPAWKNATIWCGLLFLVAYTQFINSQLLYFVAWKTREIVCTLVMVTLFLVYAIRLFALYLWKGGNYENIRH</sequence>
<reference evidence="2 3" key="1">
    <citation type="submission" date="2018-06" db="EMBL/GenBank/DDBJ databases">
        <title>Comparative genomics reveals the genomic features of Rhizophagus irregularis, R. cerebriforme, R. diaphanum and Gigaspora rosea, and their symbiotic lifestyle signature.</title>
        <authorList>
            <person name="Morin E."/>
            <person name="San Clemente H."/>
            <person name="Chen E.C.H."/>
            <person name="De La Providencia I."/>
            <person name="Hainaut M."/>
            <person name="Kuo A."/>
            <person name="Kohler A."/>
            <person name="Murat C."/>
            <person name="Tang N."/>
            <person name="Roy S."/>
            <person name="Loubradou J."/>
            <person name="Henrissat B."/>
            <person name="Grigoriev I.V."/>
            <person name="Corradi N."/>
            <person name="Roux C."/>
            <person name="Martin F.M."/>
        </authorList>
    </citation>
    <scope>NUCLEOTIDE SEQUENCE [LARGE SCALE GENOMIC DNA]</scope>
    <source>
        <strain evidence="2 3">DAOM 227022</strain>
    </source>
</reference>
<organism evidence="2 3">
    <name type="scientific">Glomus cerebriforme</name>
    <dbReference type="NCBI Taxonomy" id="658196"/>
    <lineage>
        <taxon>Eukaryota</taxon>
        <taxon>Fungi</taxon>
        <taxon>Fungi incertae sedis</taxon>
        <taxon>Mucoromycota</taxon>
        <taxon>Glomeromycotina</taxon>
        <taxon>Glomeromycetes</taxon>
        <taxon>Glomerales</taxon>
        <taxon>Glomeraceae</taxon>
        <taxon>Glomus</taxon>
    </lineage>
</organism>
<evidence type="ECO:0000256" key="1">
    <source>
        <dbReference type="SAM" id="Phobius"/>
    </source>
</evidence>
<feature type="transmembrane region" description="Helical" evidence="1">
    <location>
        <begin position="193"/>
        <end position="218"/>
    </location>
</feature>
<name>A0A397T6C3_9GLOM</name>
<feature type="transmembrane region" description="Helical" evidence="1">
    <location>
        <begin position="109"/>
        <end position="131"/>
    </location>
</feature>
<dbReference type="OrthoDB" id="2332528at2759"/>
<keyword evidence="1" id="KW-0812">Transmembrane</keyword>
<protein>
    <submittedName>
        <fullName evidence="2">Uncharacterized protein</fullName>
    </submittedName>
</protein>
<dbReference type="Proteomes" id="UP000265703">
    <property type="component" value="Unassembled WGS sequence"/>
</dbReference>
<evidence type="ECO:0000313" key="2">
    <source>
        <dbReference type="EMBL" id="RIA93808.1"/>
    </source>
</evidence>
<proteinExistence type="predicted"/>